<proteinExistence type="predicted"/>
<sequence>MTDAKQFIARAFELSGEMEDTLFAISQLVAAIDLIAEALDEDPASGAIMRIAWTIKDHVKAAESHRREIRQLSHHLVHPEMAARKAVAA</sequence>
<name>A0ABW0Q3S2_9HYPH</name>
<protein>
    <submittedName>
        <fullName evidence="1">Uncharacterized protein</fullName>
    </submittedName>
</protein>
<comment type="caution">
    <text evidence="1">The sequence shown here is derived from an EMBL/GenBank/DDBJ whole genome shotgun (WGS) entry which is preliminary data.</text>
</comment>
<dbReference type="Proteomes" id="UP001596150">
    <property type="component" value="Unassembled WGS sequence"/>
</dbReference>
<evidence type="ECO:0000313" key="1">
    <source>
        <dbReference type="EMBL" id="MFC5519023.1"/>
    </source>
</evidence>
<accession>A0ABW0Q3S2</accession>
<evidence type="ECO:0000313" key="2">
    <source>
        <dbReference type="Proteomes" id="UP001596150"/>
    </source>
</evidence>
<reference evidence="2" key="1">
    <citation type="journal article" date="2019" name="Int. J. Syst. Evol. Microbiol.">
        <title>The Global Catalogue of Microorganisms (GCM) 10K type strain sequencing project: providing services to taxonomists for standard genome sequencing and annotation.</title>
        <authorList>
            <consortium name="The Broad Institute Genomics Platform"/>
            <consortium name="The Broad Institute Genome Sequencing Center for Infectious Disease"/>
            <person name="Wu L."/>
            <person name="Ma J."/>
        </authorList>
    </citation>
    <scope>NUCLEOTIDE SEQUENCE [LARGE SCALE GENOMIC DNA]</scope>
    <source>
        <strain evidence="2">KACC 12633</strain>
    </source>
</reference>
<organism evidence="1 2">
    <name type="scientific">Kaistia terrae</name>
    <dbReference type="NCBI Taxonomy" id="537017"/>
    <lineage>
        <taxon>Bacteria</taxon>
        <taxon>Pseudomonadati</taxon>
        <taxon>Pseudomonadota</taxon>
        <taxon>Alphaproteobacteria</taxon>
        <taxon>Hyphomicrobiales</taxon>
        <taxon>Kaistiaceae</taxon>
        <taxon>Kaistia</taxon>
    </lineage>
</organism>
<dbReference type="EMBL" id="JBHSML010000031">
    <property type="protein sequence ID" value="MFC5519023.1"/>
    <property type="molecule type" value="Genomic_DNA"/>
</dbReference>
<dbReference type="RefSeq" id="WP_266346314.1">
    <property type="nucleotide sequence ID" value="NZ_JAPKNH010000015.1"/>
</dbReference>
<keyword evidence="2" id="KW-1185">Reference proteome</keyword>
<gene>
    <name evidence="1" type="ORF">ACFPP9_24885</name>
</gene>